<reference evidence="1" key="1">
    <citation type="journal article" date="2018" name="Genome Biol.">
        <title>SKESA: strategic k-mer extension for scrupulous assemblies.</title>
        <authorList>
            <person name="Souvorov A."/>
            <person name="Agarwala R."/>
            <person name="Lipman D.J."/>
        </authorList>
    </citation>
    <scope>NUCLEOTIDE SEQUENCE</scope>
    <source>
        <strain evidence="1">405-87</strain>
    </source>
</reference>
<sequence>MAVIFHLAGRRFYQNVRRLLKFCRLRGLASQTPDDVVYFESVVTLDAPEREVENLRLDDENVTSASHRMAVHHFGLLGTHGALPLAYTEWLIDRRYRYGDSSAKAFIDIFNHRLLSLRFQAWQKFRLYVNAELNFTLCLPGIIDAVTGQCPQALLPAADKVGLLAPSVRSLVNLQHLLQREFSLLVSVEPFQGRWRKVQNEYQAVLGKCGLGQVPVLGMMYWDIQSHFLIQLGPLAVAQSKGFMSGGNEYLRLLQRVRLFTGDLLTFSLVLLVSPDGTGIALDGESRLGWRGYLGNAQQQNVTRLYIEPSVTVN</sequence>
<dbReference type="PANTHER" id="PTHR35564">
    <property type="match status" value="1"/>
</dbReference>
<organism evidence="1">
    <name type="scientific">Salmonella enterica subsp. houtenae serovar 45:g,z51:-</name>
    <dbReference type="NCBI Taxonomy" id="1967611"/>
    <lineage>
        <taxon>Bacteria</taxon>
        <taxon>Pseudomonadati</taxon>
        <taxon>Pseudomonadota</taxon>
        <taxon>Gammaproteobacteria</taxon>
        <taxon>Enterobacterales</taxon>
        <taxon>Enterobacteriaceae</taxon>
        <taxon>Salmonella</taxon>
    </lineage>
</organism>
<evidence type="ECO:0000313" key="1">
    <source>
        <dbReference type="EMBL" id="HAF7989324.1"/>
    </source>
</evidence>
<reference evidence="1" key="2">
    <citation type="submission" date="2018-07" db="EMBL/GenBank/DDBJ databases">
        <authorList>
            <consortium name="NCBI Pathogen Detection Project"/>
        </authorList>
    </citation>
    <scope>NUCLEOTIDE SEQUENCE</scope>
    <source>
        <strain evidence="1">405-87</strain>
    </source>
</reference>
<dbReference type="EMBL" id="DAAWID010000035">
    <property type="protein sequence ID" value="HAF7989324.1"/>
    <property type="molecule type" value="Genomic_DNA"/>
</dbReference>
<dbReference type="Pfam" id="PF06996">
    <property type="entry name" value="T6SS_TssG"/>
    <property type="match status" value="1"/>
</dbReference>
<protein>
    <submittedName>
        <fullName evidence="1">Type VI secretion system baseplate subunit TssG</fullName>
    </submittedName>
</protein>
<dbReference type="InterPro" id="IPR010732">
    <property type="entry name" value="T6SS_TssG-like"/>
</dbReference>
<accession>A0A753EFY7</accession>
<name>A0A753EFY7_SALHO</name>
<dbReference type="AlphaFoldDB" id="A0A753EFY7"/>
<dbReference type="NCBIfam" id="TIGR03347">
    <property type="entry name" value="VI_chp_1"/>
    <property type="match status" value="1"/>
</dbReference>
<gene>
    <name evidence="1" type="primary">tssG</name>
    <name evidence="1" type="ORF">GND80_004183</name>
</gene>
<dbReference type="PANTHER" id="PTHR35564:SF4">
    <property type="entry name" value="CYTOPLASMIC PROTEIN"/>
    <property type="match status" value="1"/>
</dbReference>
<comment type="caution">
    <text evidence="1">The sequence shown here is derived from an EMBL/GenBank/DDBJ whole genome shotgun (WGS) entry which is preliminary data.</text>
</comment>
<proteinExistence type="predicted"/>